<feature type="domain" description="KIB1-4 beta-propeller" evidence="1">
    <location>
        <begin position="143"/>
        <end position="258"/>
    </location>
</feature>
<keyword evidence="3" id="KW-1185">Reference proteome</keyword>
<evidence type="ECO:0000313" key="3">
    <source>
        <dbReference type="Proteomes" id="UP001187471"/>
    </source>
</evidence>
<dbReference type="AlphaFoldDB" id="A0AA88S7F3"/>
<dbReference type="EMBL" id="JAVXUO010001311">
    <property type="protein sequence ID" value="KAK2983545.1"/>
    <property type="molecule type" value="Genomic_DNA"/>
</dbReference>
<dbReference type="Proteomes" id="UP001187471">
    <property type="component" value="Unassembled WGS sequence"/>
</dbReference>
<accession>A0AA88S7F3</accession>
<dbReference type="PANTHER" id="PTHR44259:SF114">
    <property type="entry name" value="OS06G0707300 PROTEIN"/>
    <property type="match status" value="1"/>
</dbReference>
<proteinExistence type="predicted"/>
<dbReference type="PANTHER" id="PTHR44259">
    <property type="entry name" value="OS07G0183000 PROTEIN-RELATED"/>
    <property type="match status" value="1"/>
</dbReference>
<name>A0AA88S7F3_9ASTE</name>
<protein>
    <recommendedName>
        <fullName evidence="1">KIB1-4 beta-propeller domain-containing protein</fullName>
    </recommendedName>
</protein>
<gene>
    <name evidence="2" type="ORF">RJ640_023079</name>
</gene>
<sequence length="289" mass="32847">MPMILISMASATSAEHMLLISMVVPMIRRRIKTTTPNICIEQKKNTTKKIIQHQNCAHQNVKYVCNVQECGRRFLNKASGRFRLLAHSASLNVANILHILMGTILVLDNLLCGLLLLLYADVAEPIEIKIMSVVVFIHLSDHREIRTNYLVTTQEGDLLRVQRHLEDNDDDDGLKYRTSGFKVFKLAQKHSIEQVRQQWTAIESIGDQALFLGDSNSECVLASHFPGCKPNCIYYTEYYYDTYPFVPRGADDDVGMFNLETRTFGTHYVPDPAHMPLLPAIWIVPNLKG</sequence>
<comment type="caution">
    <text evidence="2">The sequence shown here is derived from an EMBL/GenBank/DDBJ whole genome shotgun (WGS) entry which is preliminary data.</text>
</comment>
<evidence type="ECO:0000313" key="2">
    <source>
        <dbReference type="EMBL" id="KAK2983545.1"/>
    </source>
</evidence>
<dbReference type="InterPro" id="IPR005174">
    <property type="entry name" value="KIB1-4_b-propeller"/>
</dbReference>
<reference evidence="2" key="1">
    <citation type="submission" date="2022-12" db="EMBL/GenBank/DDBJ databases">
        <title>Draft genome assemblies for two species of Escallonia (Escalloniales).</title>
        <authorList>
            <person name="Chanderbali A."/>
            <person name="Dervinis C."/>
            <person name="Anghel I."/>
            <person name="Soltis D."/>
            <person name="Soltis P."/>
            <person name="Zapata F."/>
        </authorList>
    </citation>
    <scope>NUCLEOTIDE SEQUENCE</scope>
    <source>
        <strain evidence="2">UCBG92.1500</strain>
        <tissue evidence="2">Leaf</tissue>
    </source>
</reference>
<dbReference type="InterPro" id="IPR050942">
    <property type="entry name" value="F-box_BR-signaling"/>
</dbReference>
<evidence type="ECO:0000259" key="1">
    <source>
        <dbReference type="Pfam" id="PF03478"/>
    </source>
</evidence>
<organism evidence="2 3">
    <name type="scientific">Escallonia rubra</name>
    <dbReference type="NCBI Taxonomy" id="112253"/>
    <lineage>
        <taxon>Eukaryota</taxon>
        <taxon>Viridiplantae</taxon>
        <taxon>Streptophyta</taxon>
        <taxon>Embryophyta</taxon>
        <taxon>Tracheophyta</taxon>
        <taxon>Spermatophyta</taxon>
        <taxon>Magnoliopsida</taxon>
        <taxon>eudicotyledons</taxon>
        <taxon>Gunneridae</taxon>
        <taxon>Pentapetalae</taxon>
        <taxon>asterids</taxon>
        <taxon>campanulids</taxon>
        <taxon>Escalloniales</taxon>
        <taxon>Escalloniaceae</taxon>
        <taxon>Escallonia</taxon>
    </lineage>
</organism>
<dbReference type="Pfam" id="PF03478">
    <property type="entry name" value="Beta-prop_KIB1-4"/>
    <property type="match status" value="1"/>
</dbReference>